<reference evidence="4" key="1">
    <citation type="submission" date="2010-11" db="EMBL/GenBank/DDBJ databases">
        <title>The complete sequence of chromosome of Oceanithermus profundus DSM 14977.</title>
        <authorList>
            <consortium name="US DOE Joint Genome Institute (JGI-PGF)"/>
            <person name="Lucas S."/>
            <person name="Copeland A."/>
            <person name="Lapidus A."/>
            <person name="Bruce D."/>
            <person name="Goodwin L."/>
            <person name="Pitluck S."/>
            <person name="Kyrpides N."/>
            <person name="Mavromatis K."/>
            <person name="Pagani I."/>
            <person name="Ivanova N."/>
            <person name="Zhang X."/>
            <person name="Brettin T."/>
            <person name="Detter J.C."/>
            <person name="Tapia R."/>
            <person name="Han C."/>
            <person name="Land M."/>
            <person name="Hauser L."/>
            <person name="Markowitz V."/>
            <person name="Cheng J.-F."/>
            <person name="Hugenholtz P."/>
            <person name="Woyke T."/>
            <person name="Wu D."/>
            <person name="Tindall B."/>
            <person name="Faehnrich R."/>
            <person name="Brambilla E."/>
            <person name="Klenk H.-P."/>
            <person name="Eisen J.A."/>
        </authorList>
    </citation>
    <scope>NUCLEOTIDE SEQUENCE [LARGE SCALE GENOMIC DNA]</scope>
    <source>
        <strain evidence="4">DSM 14977 / NBRC 100410 / VKM B-2274 / 506</strain>
    </source>
</reference>
<accession>E4U5N7</accession>
<keyword evidence="4" id="KW-1185">Reference proteome</keyword>
<dbReference type="KEGG" id="opr:Ocepr_0132"/>
<proteinExistence type="predicted"/>
<dbReference type="Gene3D" id="3.40.50.2300">
    <property type="match status" value="1"/>
</dbReference>
<organism evidence="3 4">
    <name type="scientific">Oceanithermus profundus (strain DSM 14977 / NBRC 100410 / VKM B-2274 / 506)</name>
    <dbReference type="NCBI Taxonomy" id="670487"/>
    <lineage>
        <taxon>Bacteria</taxon>
        <taxon>Thermotogati</taxon>
        <taxon>Deinococcota</taxon>
        <taxon>Deinococci</taxon>
        <taxon>Thermales</taxon>
        <taxon>Thermaceae</taxon>
        <taxon>Oceanithermus</taxon>
    </lineage>
</organism>
<gene>
    <name evidence="3" type="ordered locus">Ocepr_0132</name>
</gene>
<keyword evidence="1" id="KW-0059">Arsenical resistance</keyword>
<dbReference type="SMART" id="SM00226">
    <property type="entry name" value="LMWPc"/>
    <property type="match status" value="1"/>
</dbReference>
<evidence type="ECO:0000313" key="3">
    <source>
        <dbReference type="EMBL" id="ADR35595.1"/>
    </source>
</evidence>
<dbReference type="CDD" id="cd16345">
    <property type="entry name" value="LMWP_ArsC"/>
    <property type="match status" value="1"/>
</dbReference>
<evidence type="ECO:0000313" key="4">
    <source>
        <dbReference type="Proteomes" id="UP000008722"/>
    </source>
</evidence>
<dbReference type="Proteomes" id="UP000008722">
    <property type="component" value="Chromosome"/>
</dbReference>
<dbReference type="PANTHER" id="PTHR43428:SF1">
    <property type="entry name" value="ARSENATE REDUCTASE"/>
    <property type="match status" value="1"/>
</dbReference>
<dbReference type="HOGENOM" id="CLU_071415_3_2_0"/>
<dbReference type="EMBL" id="CP002361">
    <property type="protein sequence ID" value="ADR35595.1"/>
    <property type="molecule type" value="Genomic_DNA"/>
</dbReference>
<dbReference type="InterPro" id="IPR023485">
    <property type="entry name" value="Ptyr_pPase"/>
</dbReference>
<dbReference type="eggNOG" id="COG0394">
    <property type="taxonomic scope" value="Bacteria"/>
</dbReference>
<dbReference type="InterPro" id="IPR036196">
    <property type="entry name" value="Ptyr_pPase_sf"/>
</dbReference>
<feature type="domain" description="Phosphotyrosine protein phosphatase I" evidence="2">
    <location>
        <begin position="5"/>
        <end position="136"/>
    </location>
</feature>
<evidence type="ECO:0000256" key="1">
    <source>
        <dbReference type="ARBA" id="ARBA00022849"/>
    </source>
</evidence>
<dbReference type="AlphaFoldDB" id="E4U5N7"/>
<reference evidence="3 4" key="2">
    <citation type="journal article" date="2011" name="Stand. Genomic Sci.">
        <title>Complete genome sequence of Oceanithermus profundus type strain (506).</title>
        <authorList>
            <person name="Pati A."/>
            <person name="Zhang X."/>
            <person name="Lapidus A."/>
            <person name="Nolan M."/>
            <person name="Lucas S."/>
            <person name="Del Rio T.G."/>
            <person name="Tice H."/>
            <person name="Cheng J.F."/>
            <person name="Tapia R."/>
            <person name="Han C."/>
            <person name="Goodwin L."/>
            <person name="Pitluck S."/>
            <person name="Liolios K."/>
            <person name="Pagani I."/>
            <person name="Ivanova N."/>
            <person name="Mavromatis K."/>
            <person name="Chen A."/>
            <person name="Palaniappan K."/>
            <person name="Hauser L."/>
            <person name="Jeffries C.D."/>
            <person name="Brambilla E.M."/>
            <person name="Rohl A."/>
            <person name="Mwirichia R."/>
            <person name="Rohde M."/>
            <person name="Tindall B.J."/>
            <person name="Sikorski J."/>
            <person name="Wirth R."/>
            <person name="Goker M."/>
            <person name="Woyke T."/>
            <person name="Detter J.C."/>
            <person name="Bristow J."/>
            <person name="Eisen J.A."/>
            <person name="Markowitz V."/>
            <person name="Hugenholtz P."/>
            <person name="Kyrpides N.C."/>
            <person name="Klenk H.P."/>
            <person name="Land M."/>
        </authorList>
    </citation>
    <scope>NUCLEOTIDE SEQUENCE [LARGE SCALE GENOMIC DNA]</scope>
    <source>
        <strain evidence="4">DSM 14977 / NBRC 100410 / VKM B-2274 / 506</strain>
    </source>
</reference>
<dbReference type="Pfam" id="PF01451">
    <property type="entry name" value="LMWPc"/>
    <property type="match status" value="1"/>
</dbReference>
<dbReference type="SUPFAM" id="SSF52788">
    <property type="entry name" value="Phosphotyrosine protein phosphatases I"/>
    <property type="match status" value="1"/>
</dbReference>
<name>E4U5N7_OCEP5</name>
<protein>
    <submittedName>
        <fullName evidence="3">Protein tyrosine phosphatase</fullName>
    </submittedName>
</protein>
<dbReference type="GO" id="GO:0046685">
    <property type="term" value="P:response to arsenic-containing substance"/>
    <property type="evidence" value="ECO:0007669"/>
    <property type="project" value="UniProtKB-KW"/>
</dbReference>
<evidence type="ECO:0000259" key="2">
    <source>
        <dbReference type="SMART" id="SM00226"/>
    </source>
</evidence>
<sequence precursor="true">MKPALRLLVLCTHNSARSQMMEGWLRRHLAEAGVAAEVWSAGTERTRVKPEAVRVMAEVGVDLTGHRSKALDELPDPWDFDLVLTVCDAAAEACPAYPARTRRLHVGLPDPSGRELAEWRRVRDAAGRMSAALARALAAGRWPEEAELRRAAGVE</sequence>
<dbReference type="PANTHER" id="PTHR43428">
    <property type="entry name" value="ARSENATE REDUCTASE"/>
    <property type="match status" value="1"/>
</dbReference>
<dbReference type="STRING" id="670487.Ocepr_0132"/>